<evidence type="ECO:0000313" key="3">
    <source>
        <dbReference type="Proteomes" id="UP000230084"/>
    </source>
</evidence>
<dbReference type="AlphaFoldDB" id="A0A2H0RNQ6"/>
<dbReference type="Pfam" id="PF18898">
    <property type="entry name" value="DUF5654"/>
    <property type="match status" value="1"/>
</dbReference>
<accession>A0A2H0RNQ6</accession>
<comment type="caution">
    <text evidence="2">The sequence shown here is derived from an EMBL/GenBank/DDBJ whole genome shotgun (WGS) entry which is preliminary data.</text>
</comment>
<name>A0A2H0RNQ6_9BACT</name>
<keyword evidence="1" id="KW-0812">Transmembrane</keyword>
<reference evidence="2 3" key="1">
    <citation type="submission" date="2017-09" db="EMBL/GenBank/DDBJ databases">
        <title>Depth-based differentiation of microbial function through sediment-hosted aquifers and enrichment of novel symbionts in the deep terrestrial subsurface.</title>
        <authorList>
            <person name="Probst A.J."/>
            <person name="Ladd B."/>
            <person name="Jarett J.K."/>
            <person name="Geller-Mcgrath D.E."/>
            <person name="Sieber C.M."/>
            <person name="Emerson J.B."/>
            <person name="Anantharaman K."/>
            <person name="Thomas B.C."/>
            <person name="Malmstrom R."/>
            <person name="Stieglmeier M."/>
            <person name="Klingl A."/>
            <person name="Woyke T."/>
            <person name="Ryan C.M."/>
            <person name="Banfield J.F."/>
        </authorList>
    </citation>
    <scope>NUCLEOTIDE SEQUENCE [LARGE SCALE GENOMIC DNA]</scope>
    <source>
        <strain evidence="2">CG10_big_fil_rev_8_21_14_0_10_50_16</strain>
    </source>
</reference>
<evidence type="ECO:0000256" key="1">
    <source>
        <dbReference type="SAM" id="Phobius"/>
    </source>
</evidence>
<dbReference type="InterPro" id="IPR043713">
    <property type="entry name" value="DUF5654"/>
</dbReference>
<evidence type="ECO:0000313" key="2">
    <source>
        <dbReference type="EMBL" id="PIR48100.1"/>
    </source>
</evidence>
<dbReference type="EMBL" id="PCYM01000001">
    <property type="protein sequence ID" value="PIR48100.1"/>
    <property type="molecule type" value="Genomic_DNA"/>
</dbReference>
<gene>
    <name evidence="2" type="ORF">COV06_00935</name>
</gene>
<keyword evidence="1" id="KW-1133">Transmembrane helix</keyword>
<proteinExistence type="predicted"/>
<protein>
    <submittedName>
        <fullName evidence="2">Uncharacterized protein</fullName>
    </submittedName>
</protein>
<sequence>MQAEASTKIAGYVLASFGLVAGLAWNEAIKALIEQIFPSPSDSILAKLIYAVVVTIFVIAVTIVVTRITRRKS</sequence>
<dbReference type="Proteomes" id="UP000230084">
    <property type="component" value="Unassembled WGS sequence"/>
</dbReference>
<feature type="transmembrane region" description="Helical" evidence="1">
    <location>
        <begin position="48"/>
        <end position="68"/>
    </location>
</feature>
<feature type="transmembrane region" description="Helical" evidence="1">
    <location>
        <begin position="9"/>
        <end position="28"/>
    </location>
</feature>
<keyword evidence="1" id="KW-0472">Membrane</keyword>
<organism evidence="2 3">
    <name type="scientific">Candidatus Uhrbacteria bacterium CG10_big_fil_rev_8_21_14_0_10_50_16</name>
    <dbReference type="NCBI Taxonomy" id="1975039"/>
    <lineage>
        <taxon>Bacteria</taxon>
        <taxon>Candidatus Uhriibacteriota</taxon>
    </lineage>
</organism>